<keyword evidence="2" id="KW-0732">Signal</keyword>
<feature type="signal peptide" evidence="2">
    <location>
        <begin position="1"/>
        <end position="17"/>
    </location>
</feature>
<evidence type="ECO:0000256" key="2">
    <source>
        <dbReference type="SAM" id="SignalP"/>
    </source>
</evidence>
<proteinExistence type="predicted"/>
<dbReference type="EMBL" id="CP036273">
    <property type="protein sequence ID" value="QDU23681.1"/>
    <property type="molecule type" value="Genomic_DNA"/>
</dbReference>
<dbReference type="PROSITE" id="PS51257">
    <property type="entry name" value="PROKAR_LIPOPROTEIN"/>
    <property type="match status" value="1"/>
</dbReference>
<evidence type="ECO:0008006" key="5">
    <source>
        <dbReference type="Google" id="ProtNLM"/>
    </source>
</evidence>
<dbReference type="AlphaFoldDB" id="A0A517Y1N4"/>
<reference evidence="3 4" key="1">
    <citation type="submission" date="2019-02" db="EMBL/GenBank/DDBJ databases">
        <title>Deep-cultivation of Planctomycetes and their phenomic and genomic characterization uncovers novel biology.</title>
        <authorList>
            <person name="Wiegand S."/>
            <person name="Jogler M."/>
            <person name="Boedeker C."/>
            <person name="Pinto D."/>
            <person name="Vollmers J."/>
            <person name="Rivas-Marin E."/>
            <person name="Kohn T."/>
            <person name="Peeters S.H."/>
            <person name="Heuer A."/>
            <person name="Rast P."/>
            <person name="Oberbeckmann S."/>
            <person name="Bunk B."/>
            <person name="Jeske O."/>
            <person name="Meyerdierks A."/>
            <person name="Storesund J.E."/>
            <person name="Kallscheuer N."/>
            <person name="Luecker S."/>
            <person name="Lage O.M."/>
            <person name="Pohl T."/>
            <person name="Merkel B.J."/>
            <person name="Hornburger P."/>
            <person name="Mueller R.-W."/>
            <person name="Bruemmer F."/>
            <person name="Labrenz M."/>
            <person name="Spormann A.M."/>
            <person name="Op den Camp H."/>
            <person name="Overmann J."/>
            <person name="Amann R."/>
            <person name="Jetten M.S.M."/>
            <person name="Mascher T."/>
            <person name="Medema M.H."/>
            <person name="Devos D.P."/>
            <person name="Kaster A.-K."/>
            <person name="Ovreas L."/>
            <person name="Rohde M."/>
            <person name="Galperin M.Y."/>
            <person name="Jogler C."/>
        </authorList>
    </citation>
    <scope>NUCLEOTIDE SEQUENCE [LARGE SCALE GENOMIC DNA]</scope>
    <source>
        <strain evidence="3 4">ETA_A1</strain>
    </source>
</reference>
<accession>A0A517Y1N4</accession>
<dbReference type="Proteomes" id="UP000319576">
    <property type="component" value="Chromosome"/>
</dbReference>
<keyword evidence="4" id="KW-1185">Reference proteome</keyword>
<feature type="region of interest" description="Disordered" evidence="1">
    <location>
        <begin position="56"/>
        <end position="83"/>
    </location>
</feature>
<dbReference type="KEGG" id="uli:ETAA1_56860"/>
<feature type="chain" id="PRO_5021993123" description="Carboxypeptidase regulatory-like domain-containing protein" evidence="2">
    <location>
        <begin position="18"/>
        <end position="148"/>
    </location>
</feature>
<protein>
    <recommendedName>
        <fullName evidence="5">Carboxypeptidase regulatory-like domain-containing protein</fullName>
    </recommendedName>
</protein>
<evidence type="ECO:0000313" key="3">
    <source>
        <dbReference type="EMBL" id="QDU23681.1"/>
    </source>
</evidence>
<sequence precursor="true">MRRLPSLLLLTTAVGVAGCVYPPGSAPGPRPEYPVRGHVFVNGRPAAGAVVVFHPAHDPSGRAGPRPRAVVRDDGSFGLPTAELPGGAPAGNYVVTVVWQPGGVGEDRLGGRYADPAHARLTTAVLKGPNDLPPFHLDEPGRPGVTSP</sequence>
<evidence type="ECO:0000313" key="4">
    <source>
        <dbReference type="Proteomes" id="UP000319576"/>
    </source>
</evidence>
<feature type="region of interest" description="Disordered" evidence="1">
    <location>
        <begin position="126"/>
        <end position="148"/>
    </location>
</feature>
<dbReference type="OrthoDB" id="285058at2"/>
<gene>
    <name evidence="3" type="ORF">ETAA1_56860</name>
</gene>
<name>A0A517Y1N4_9BACT</name>
<organism evidence="3 4">
    <name type="scientific">Urbifossiella limnaea</name>
    <dbReference type="NCBI Taxonomy" id="2528023"/>
    <lineage>
        <taxon>Bacteria</taxon>
        <taxon>Pseudomonadati</taxon>
        <taxon>Planctomycetota</taxon>
        <taxon>Planctomycetia</taxon>
        <taxon>Gemmatales</taxon>
        <taxon>Gemmataceae</taxon>
        <taxon>Urbifossiella</taxon>
    </lineage>
</organism>
<evidence type="ECO:0000256" key="1">
    <source>
        <dbReference type="SAM" id="MobiDB-lite"/>
    </source>
</evidence>
<dbReference type="RefSeq" id="WP_145243910.1">
    <property type="nucleotide sequence ID" value="NZ_CP036273.1"/>
</dbReference>